<organism evidence="1 2">
    <name type="scientific">Chryseobacterium oncorhynchi</name>
    <dbReference type="NCBI Taxonomy" id="741074"/>
    <lineage>
        <taxon>Bacteria</taxon>
        <taxon>Pseudomonadati</taxon>
        <taxon>Bacteroidota</taxon>
        <taxon>Flavobacteriia</taxon>
        <taxon>Flavobacteriales</taxon>
        <taxon>Weeksellaceae</taxon>
        <taxon>Chryseobacterium group</taxon>
        <taxon>Chryseobacterium</taxon>
    </lineage>
</organism>
<name>A0A316X597_9FLAO</name>
<proteinExistence type="predicted"/>
<accession>A0A316X597</accession>
<dbReference type="SUPFAM" id="SSF46689">
    <property type="entry name" value="Homeodomain-like"/>
    <property type="match status" value="1"/>
</dbReference>
<dbReference type="InterPro" id="IPR009057">
    <property type="entry name" value="Homeodomain-like_sf"/>
</dbReference>
<keyword evidence="2" id="KW-1185">Reference proteome</keyword>
<dbReference type="AlphaFoldDB" id="A0A316X597"/>
<gene>
    <name evidence="1" type="ORF">C1638_006025</name>
</gene>
<evidence type="ECO:0000313" key="2">
    <source>
        <dbReference type="Proteomes" id="UP000236182"/>
    </source>
</evidence>
<comment type="caution">
    <text evidence="1">The sequence shown here is derived from an EMBL/GenBank/DDBJ whole genome shotgun (WGS) entry which is preliminary data.</text>
</comment>
<sequence>MDSNFRNIHIGRFIHLRVKENNIDIPRICNFMKCTELEINEMYALENLPTHTLLRWSKLLEYDFFRLYSQHLILYAPPSASIRESESSKLPRFRKNIYTREMIDFILELIGKEEKTKRQITDEYGIPYSTLCKWMAKHNK</sequence>
<reference evidence="1" key="1">
    <citation type="submission" date="2018-04" db="EMBL/GenBank/DDBJ databases">
        <title>Draft Genome Sequences of Chryseobacterium lactis NCTC11390T isolated from milk, Chryseobacterium oncorhynchi 701B-08T from rainbow trout, and Chryseobacterium viscerum 687B-08T from diseased fish.</title>
        <authorList>
            <person name="Jeong J.-J."/>
            <person name="Lee Y.J."/>
            <person name="Pathiraja D."/>
            <person name="Park B."/>
            <person name="Choi I.-G."/>
            <person name="Kim K.D."/>
        </authorList>
    </citation>
    <scope>NUCLEOTIDE SEQUENCE [LARGE SCALE GENOMIC DNA]</scope>
    <source>
        <strain evidence="1">701B-08</strain>
    </source>
</reference>
<dbReference type="OrthoDB" id="799937at2"/>
<dbReference type="Proteomes" id="UP000236182">
    <property type="component" value="Unassembled WGS sequence"/>
</dbReference>
<dbReference type="EMBL" id="PPEI02000002">
    <property type="protein sequence ID" value="PWN65940.1"/>
    <property type="molecule type" value="Genomic_DNA"/>
</dbReference>
<evidence type="ECO:0000313" key="1">
    <source>
        <dbReference type="EMBL" id="PWN65940.1"/>
    </source>
</evidence>
<protein>
    <submittedName>
        <fullName evidence="1">Transposase</fullName>
    </submittedName>
</protein>